<dbReference type="HOGENOM" id="CLU_166632_0_0_4"/>
<proteinExistence type="predicted"/>
<name>A0A0H3KQW8_BURM1</name>
<evidence type="ECO:0000313" key="3">
    <source>
        <dbReference type="Proteomes" id="UP000008815"/>
    </source>
</evidence>
<accession>A0A0H3KQW8</accession>
<reference evidence="2 3" key="1">
    <citation type="submission" date="2007-04" db="EMBL/GenBank/DDBJ databases">
        <title>Complete genome sequence of Burkholderia multivorans ATCC 17616.</title>
        <authorList>
            <person name="Ohtsubo Y."/>
            <person name="Yamashita A."/>
            <person name="Kurokawa K."/>
            <person name="Takami H."/>
            <person name="Yuhara S."/>
            <person name="Nishiyama E."/>
            <person name="Endo R."/>
            <person name="Miyazaki R."/>
            <person name="Ono A."/>
            <person name="Yano K."/>
            <person name="Ito M."/>
            <person name="Sota M."/>
            <person name="Yuji N."/>
            <person name="Hattori M."/>
            <person name="Tsuda M."/>
        </authorList>
    </citation>
    <scope>NUCLEOTIDE SEQUENCE [LARGE SCALE GENOMIC DNA]</scope>
    <source>
        <strain evidence="3">ATCC 17616 / 249</strain>
    </source>
</reference>
<organism evidence="2 3">
    <name type="scientific">Burkholderia multivorans (strain ATCC 17616 / 249)</name>
    <dbReference type="NCBI Taxonomy" id="395019"/>
    <lineage>
        <taxon>Bacteria</taxon>
        <taxon>Pseudomonadati</taxon>
        <taxon>Pseudomonadota</taxon>
        <taxon>Betaproteobacteria</taxon>
        <taxon>Burkholderiales</taxon>
        <taxon>Burkholderiaceae</taxon>
        <taxon>Burkholderia</taxon>
        <taxon>Burkholderia cepacia complex</taxon>
    </lineage>
</organism>
<feature type="compositionally biased region" description="Basic and acidic residues" evidence="1">
    <location>
        <begin position="61"/>
        <end position="83"/>
    </location>
</feature>
<evidence type="ECO:0000313" key="2">
    <source>
        <dbReference type="EMBL" id="BAG47762.1"/>
    </source>
</evidence>
<dbReference type="EMBL" id="AP009387">
    <property type="protein sequence ID" value="BAG47762.1"/>
    <property type="molecule type" value="Genomic_DNA"/>
</dbReference>
<protein>
    <submittedName>
        <fullName evidence="2">Uncharacterized protein</fullName>
    </submittedName>
</protein>
<sequence length="96" mass="10461">MTQSKQQQDHDTRGTRPGTQDEQPLQPAEPPHRPEAGRPPGHAPGGGELDEIPDADVGKVAPDDPRETEVRDPANDKPWPEEHDGPDDAGDRPRPL</sequence>
<dbReference type="Proteomes" id="UP000008815">
    <property type="component" value="Chromosome 3"/>
</dbReference>
<dbReference type="GeneID" id="93168626"/>
<dbReference type="RefSeq" id="WP_012464936.1">
    <property type="nucleotide sequence ID" value="NC_010087.1"/>
</dbReference>
<dbReference type="KEGG" id="bmj:BMULJ_05958"/>
<evidence type="ECO:0000256" key="1">
    <source>
        <dbReference type="SAM" id="MobiDB-lite"/>
    </source>
</evidence>
<gene>
    <name evidence="2" type="ordered locus">BMULJ_05958</name>
</gene>
<feature type="region of interest" description="Disordered" evidence="1">
    <location>
        <begin position="1"/>
        <end position="96"/>
    </location>
</feature>
<keyword evidence="3" id="KW-1185">Reference proteome</keyword>
<dbReference type="AlphaFoldDB" id="A0A0H3KQW8"/>